<proteinExistence type="predicted"/>
<organism evidence="8 9">
    <name type="scientific">Tritrichomonas foetus</name>
    <dbReference type="NCBI Taxonomy" id="1144522"/>
    <lineage>
        <taxon>Eukaryota</taxon>
        <taxon>Metamonada</taxon>
        <taxon>Parabasalia</taxon>
        <taxon>Tritrichomonadida</taxon>
        <taxon>Tritrichomonadidae</taxon>
        <taxon>Tritrichomonas</taxon>
    </lineage>
</organism>
<feature type="compositionally biased region" description="Basic and acidic residues" evidence="6">
    <location>
        <begin position="302"/>
        <end position="319"/>
    </location>
</feature>
<accession>A0A1J4JDQ5</accession>
<dbReference type="PRINTS" id="PR00405">
    <property type="entry name" value="REVINTRACTNG"/>
</dbReference>
<dbReference type="InterPro" id="IPR038508">
    <property type="entry name" value="ArfGAP_dom_sf"/>
</dbReference>
<feature type="compositionally biased region" description="Basic residues" evidence="6">
    <location>
        <begin position="208"/>
        <end position="220"/>
    </location>
</feature>
<dbReference type="RefSeq" id="XP_068349922.1">
    <property type="nucleotide sequence ID" value="XM_068511156.1"/>
</dbReference>
<feature type="compositionally biased region" description="Low complexity" evidence="6">
    <location>
        <begin position="192"/>
        <end position="204"/>
    </location>
</feature>
<keyword evidence="9" id="KW-1185">Reference proteome</keyword>
<dbReference type="GO" id="GO:0008270">
    <property type="term" value="F:zinc ion binding"/>
    <property type="evidence" value="ECO:0007669"/>
    <property type="project" value="UniProtKB-KW"/>
</dbReference>
<sequence length="390" mass="43547">MSDPKDELRKIQRRPENQRCIDCNAKNPVWASVTYGIWICIDCAGKHRSLGVHNSFVRSLELDSWNESQINIMRVGGNQKAREHFKSIGISNLPINSKYKTRGAHQYAQKLYNEAGETLTHKPNSDEISNPQPIPEEKSSMRRSESSPAAMKKVRSTESFSPASDPGEESNSQCETAPIARQHPQTNHEQAHQSYQPQQQSQSSRNATKPRPKPANKRSKQTVVKLYSKSFDDMLDDDWDDDPAPARKTTRNTKSNTSNPTSNKSIEKVDDDFASDNYTFNNSNTSSYGYANSSSTQSYSKPIHEVYYDEPPPRQKTKYESYSNVDTYVPPPPRNENEFSDAAVKVVAEVGKNVADAIGAAGQALAPIANAAWEKSKEFSASLLSMMSGQ</sequence>
<dbReference type="SMART" id="SM00105">
    <property type="entry name" value="ArfGap"/>
    <property type="match status" value="1"/>
</dbReference>
<reference evidence="8" key="1">
    <citation type="submission" date="2016-10" db="EMBL/GenBank/DDBJ databases">
        <authorList>
            <person name="Benchimol M."/>
            <person name="Almeida L.G."/>
            <person name="Vasconcelos A.T."/>
            <person name="Perreira-Neves A."/>
            <person name="Rosa I.A."/>
            <person name="Tasca T."/>
            <person name="Bogo M.R."/>
            <person name="de Souza W."/>
        </authorList>
    </citation>
    <scope>NUCLEOTIDE SEQUENCE [LARGE SCALE GENOMIC DNA]</scope>
    <source>
        <strain evidence="8">K</strain>
    </source>
</reference>
<dbReference type="InterPro" id="IPR001164">
    <property type="entry name" value="ArfGAP_dom"/>
</dbReference>
<feature type="domain" description="Arf-GAP" evidence="7">
    <location>
        <begin position="5"/>
        <end position="127"/>
    </location>
</feature>
<dbReference type="GeneID" id="94845860"/>
<evidence type="ECO:0000256" key="4">
    <source>
        <dbReference type="ARBA" id="ARBA00022833"/>
    </source>
</evidence>
<evidence type="ECO:0000313" key="8">
    <source>
        <dbReference type="EMBL" id="OHS96785.1"/>
    </source>
</evidence>
<dbReference type="OrthoDB" id="10266696at2759"/>
<dbReference type="AlphaFoldDB" id="A0A1J4JDQ5"/>
<evidence type="ECO:0000256" key="3">
    <source>
        <dbReference type="ARBA" id="ARBA00022771"/>
    </source>
</evidence>
<dbReference type="Proteomes" id="UP000179807">
    <property type="component" value="Unassembled WGS sequence"/>
</dbReference>
<feature type="compositionally biased region" description="Low complexity" evidence="6">
    <location>
        <begin position="252"/>
        <end position="264"/>
    </location>
</feature>
<protein>
    <submittedName>
        <fullName evidence="8">GTP-ase activating protein for Arf</fullName>
    </submittedName>
</protein>
<dbReference type="PANTHER" id="PTHR45686:SF4">
    <property type="entry name" value="ADP-RIBOSYLATION FACTOR GTPASE ACTIVATING PROTEIN 3, ISOFORM H"/>
    <property type="match status" value="1"/>
</dbReference>
<feature type="region of interest" description="Disordered" evidence="6">
    <location>
        <begin position="282"/>
        <end position="336"/>
    </location>
</feature>
<feature type="compositionally biased region" description="Polar residues" evidence="6">
    <location>
        <begin position="289"/>
        <end position="300"/>
    </location>
</feature>
<feature type="compositionally biased region" description="Basic and acidic residues" evidence="6">
    <location>
        <begin position="135"/>
        <end position="145"/>
    </location>
</feature>
<dbReference type="CDD" id="cd08959">
    <property type="entry name" value="ArfGap_ArfGap1_like"/>
    <property type="match status" value="1"/>
</dbReference>
<dbReference type="InterPro" id="IPR037278">
    <property type="entry name" value="ARFGAP/RecO"/>
</dbReference>
<evidence type="ECO:0000259" key="7">
    <source>
        <dbReference type="PROSITE" id="PS50115"/>
    </source>
</evidence>
<dbReference type="SUPFAM" id="SSF57863">
    <property type="entry name" value="ArfGap/RecO-like zinc finger"/>
    <property type="match status" value="1"/>
</dbReference>
<evidence type="ECO:0000256" key="1">
    <source>
        <dbReference type="ARBA" id="ARBA00022468"/>
    </source>
</evidence>
<dbReference type="GO" id="GO:0005096">
    <property type="term" value="F:GTPase activator activity"/>
    <property type="evidence" value="ECO:0007669"/>
    <property type="project" value="UniProtKB-KW"/>
</dbReference>
<evidence type="ECO:0000256" key="5">
    <source>
        <dbReference type="PROSITE-ProRule" id="PRU00288"/>
    </source>
</evidence>
<gene>
    <name evidence="8" type="ORF">TRFO_36974</name>
</gene>
<keyword evidence="3 5" id="KW-0863">Zinc-finger</keyword>
<feature type="region of interest" description="Disordered" evidence="6">
    <location>
        <begin position="119"/>
        <end position="270"/>
    </location>
</feature>
<dbReference type="EMBL" id="MLAK01001152">
    <property type="protein sequence ID" value="OHS96785.1"/>
    <property type="molecule type" value="Genomic_DNA"/>
</dbReference>
<keyword evidence="2" id="KW-0479">Metal-binding</keyword>
<dbReference type="VEuPathDB" id="TrichDB:TRFO_36974"/>
<dbReference type="GO" id="GO:0000139">
    <property type="term" value="C:Golgi membrane"/>
    <property type="evidence" value="ECO:0007669"/>
    <property type="project" value="GOC"/>
</dbReference>
<comment type="caution">
    <text evidence="8">The sequence shown here is derived from an EMBL/GenBank/DDBJ whole genome shotgun (WGS) entry which is preliminary data.</text>
</comment>
<dbReference type="Pfam" id="PF01412">
    <property type="entry name" value="ArfGap"/>
    <property type="match status" value="1"/>
</dbReference>
<evidence type="ECO:0000256" key="2">
    <source>
        <dbReference type="ARBA" id="ARBA00022723"/>
    </source>
</evidence>
<dbReference type="PANTHER" id="PTHR45686">
    <property type="entry name" value="ADP-RIBOSYLATION FACTOR GTPASE ACTIVATING PROTEIN 3, ISOFORM H-RELATED"/>
    <property type="match status" value="1"/>
</dbReference>
<keyword evidence="1" id="KW-0343">GTPase activation</keyword>
<dbReference type="PROSITE" id="PS50115">
    <property type="entry name" value="ARFGAP"/>
    <property type="match status" value="1"/>
</dbReference>
<evidence type="ECO:0000256" key="6">
    <source>
        <dbReference type="SAM" id="MobiDB-lite"/>
    </source>
</evidence>
<dbReference type="GO" id="GO:0048205">
    <property type="term" value="P:COPI coating of Golgi vesicle"/>
    <property type="evidence" value="ECO:0007669"/>
    <property type="project" value="TreeGrafter"/>
</dbReference>
<keyword evidence="4" id="KW-0862">Zinc</keyword>
<dbReference type="Gene3D" id="1.10.220.150">
    <property type="entry name" value="Arf GTPase activating protein"/>
    <property type="match status" value="1"/>
</dbReference>
<feature type="compositionally biased region" description="Acidic residues" evidence="6">
    <location>
        <begin position="233"/>
        <end position="243"/>
    </location>
</feature>
<name>A0A1J4JDQ5_9EUKA</name>
<evidence type="ECO:0000313" key="9">
    <source>
        <dbReference type="Proteomes" id="UP000179807"/>
    </source>
</evidence>